<dbReference type="GO" id="GO:0008168">
    <property type="term" value="F:methyltransferase activity"/>
    <property type="evidence" value="ECO:0007669"/>
    <property type="project" value="UniProtKB-KW"/>
</dbReference>
<accession>A0A919L9M8</accession>
<evidence type="ECO:0000259" key="3">
    <source>
        <dbReference type="Pfam" id="PF13649"/>
    </source>
</evidence>
<dbReference type="CDD" id="cd02440">
    <property type="entry name" value="AdoMet_MTases"/>
    <property type="match status" value="1"/>
</dbReference>
<dbReference type="InterPro" id="IPR029063">
    <property type="entry name" value="SAM-dependent_MTases_sf"/>
</dbReference>
<dbReference type="EMBL" id="BNEE01000004">
    <property type="protein sequence ID" value="GHI83733.1"/>
    <property type="molecule type" value="Genomic_DNA"/>
</dbReference>
<evidence type="ECO:0000256" key="1">
    <source>
        <dbReference type="ARBA" id="ARBA00022603"/>
    </source>
</evidence>
<dbReference type="Pfam" id="PF13649">
    <property type="entry name" value="Methyltransf_25"/>
    <property type="match status" value="1"/>
</dbReference>
<dbReference type="AlphaFoldDB" id="A0A919L9M8"/>
<dbReference type="InterPro" id="IPR041698">
    <property type="entry name" value="Methyltransf_25"/>
</dbReference>
<dbReference type="PANTHER" id="PTHR43861:SF1">
    <property type="entry name" value="TRANS-ACONITATE 2-METHYLTRANSFERASE"/>
    <property type="match status" value="1"/>
</dbReference>
<feature type="domain" description="Methyltransferase" evidence="3">
    <location>
        <begin position="45"/>
        <end position="143"/>
    </location>
</feature>
<dbReference type="GO" id="GO:0032259">
    <property type="term" value="P:methylation"/>
    <property type="evidence" value="ECO:0007669"/>
    <property type="project" value="UniProtKB-KW"/>
</dbReference>
<evidence type="ECO:0000313" key="5">
    <source>
        <dbReference type="Proteomes" id="UP000600026"/>
    </source>
</evidence>
<evidence type="ECO:0000313" key="4">
    <source>
        <dbReference type="EMBL" id="GHI83733.1"/>
    </source>
</evidence>
<proteinExistence type="predicted"/>
<dbReference type="RefSeq" id="WP_031151009.1">
    <property type="nucleotide sequence ID" value="NZ_BNEE01000004.1"/>
</dbReference>
<dbReference type="PANTHER" id="PTHR43861">
    <property type="entry name" value="TRANS-ACONITATE 2-METHYLTRANSFERASE-RELATED"/>
    <property type="match status" value="1"/>
</dbReference>
<name>A0A919L9M8_9ACTN</name>
<keyword evidence="5" id="KW-1185">Reference proteome</keyword>
<dbReference type="OrthoDB" id="9791837at2"/>
<dbReference type="Gene3D" id="3.40.50.150">
    <property type="entry name" value="Vaccinia Virus protein VP39"/>
    <property type="match status" value="1"/>
</dbReference>
<sequence length="248" mass="26804">MRFQYDILGESDAESSFTAAFSAADTYTLHGALDALGGVRGLDALDLACGYGHHTRLLARGGARRTVGVDASAEMIKLAREHAAAQDLPAAGNIEYHVSDVAGLPGLGPFDLATAVYPFNHTPDRTSLHAMFRSVRASLRAGGRMLAIVPNAGAFPRVDWSPYGVRILDRVHAGDAPLLKAHFLIDPPLPFEFHEWAHTDLAEAAVEAGFSTVGWQPNRTPPADHVRDEEYWTGYRAWPISSLMTCVA</sequence>
<dbReference type="SUPFAM" id="SSF53335">
    <property type="entry name" value="S-adenosyl-L-methionine-dependent methyltransferases"/>
    <property type="match status" value="1"/>
</dbReference>
<dbReference type="Proteomes" id="UP000600026">
    <property type="component" value="Unassembled WGS sequence"/>
</dbReference>
<evidence type="ECO:0000256" key="2">
    <source>
        <dbReference type="ARBA" id="ARBA00022679"/>
    </source>
</evidence>
<reference evidence="4" key="1">
    <citation type="submission" date="2020-09" db="EMBL/GenBank/DDBJ databases">
        <title>Whole genome shotgun sequence of Streptomyces xanthophaeus NBRC 12829.</title>
        <authorList>
            <person name="Komaki H."/>
            <person name="Tamura T."/>
        </authorList>
    </citation>
    <scope>NUCLEOTIDE SEQUENCE</scope>
    <source>
        <strain evidence="4">NBRC 12829</strain>
    </source>
</reference>
<organism evidence="4 5">
    <name type="scientific">Streptomyces xanthophaeus</name>
    <dbReference type="NCBI Taxonomy" id="67385"/>
    <lineage>
        <taxon>Bacteria</taxon>
        <taxon>Bacillati</taxon>
        <taxon>Actinomycetota</taxon>
        <taxon>Actinomycetes</taxon>
        <taxon>Kitasatosporales</taxon>
        <taxon>Streptomycetaceae</taxon>
        <taxon>Streptomyces</taxon>
    </lineage>
</organism>
<comment type="caution">
    <text evidence="4">The sequence shown here is derived from an EMBL/GenBank/DDBJ whole genome shotgun (WGS) entry which is preliminary data.</text>
</comment>
<keyword evidence="1" id="KW-0489">Methyltransferase</keyword>
<gene>
    <name evidence="4" type="ORF">Sxan_10970</name>
</gene>
<keyword evidence="2" id="KW-0808">Transferase</keyword>
<protein>
    <recommendedName>
        <fullName evidence="3">Methyltransferase domain-containing protein</fullName>
    </recommendedName>
</protein>
<dbReference type="GO" id="GO:0017000">
    <property type="term" value="P:antibiotic biosynthetic process"/>
    <property type="evidence" value="ECO:0007669"/>
    <property type="project" value="UniProtKB-ARBA"/>
</dbReference>